<dbReference type="InterPro" id="IPR011989">
    <property type="entry name" value="ARM-like"/>
</dbReference>
<sequence>MFDTGSGELQQATMACVESLMHQHGQVPTGSPIQRNVEDAFSTLVQGIGVEKTWGVLSFWPEAAAKGIGTERAWIVATMKTAAMTAQPNSPKLAFFQTTILNLARSLDRLAAATTKKSEIIFHRARVIDLWTLFPCFCQNPMDVTDSLAALANVLFKALEDKRYPQLVSIISRALSVLSDSVSNSASETDKNTMSQVSQKLLPIMFKIITSSSPSASGTGGDRVMDVDSPKSQNDTSQLDQGQQTQILSEAIANLSRHAPPQFLHALFKKLMHRLLDEVQSESRDDDKICAYLSLSLALVASETLDEANISFLYRTIKPFIRTDEYGARCQKKAYKVMAELCERNHSFFTDLERLKEMTALLTGTIATSQVAARHMRLKCLKHIVDGLDKSQAACLSEIGNVLAENLLCLKDTNAKTREAAYQLLIALASKSQLDVFLQSVTAALGAETPHMRSAAVMALSRIVFEFAWEDPALQALLPSLLRTVLILMNENSREVIKSVVGFIRVSVAAIPREQLEPLLPELIQSLLGYHKTKDRFRAKIKIILKKLVKQYGYDLLMPHVPENETRLLTHMRKLDERRRRKKEALKESERPGQDLFEEMVESDEDDSDDGRTLATGLTGFTKMTSRSSKMSMKLGSKSVASKTKGTRVSASAMSTKTNHLSTLQLPNEVNGEVVDMLGANMAKRVKFVDDQASRDDDDDSDGAMEFDDDGRLVIHDEVDMSEKPSRIEQPTKKQRTSRFESAKVERNRKGNKKTKQLGAAYKSKKAGGDVKRKDQKFEPYAFVPLDGKSYSKRNRRTAVENMGSVVRQGRKRKQS</sequence>
<feature type="compositionally biased region" description="Acidic residues" evidence="5">
    <location>
        <begin position="596"/>
        <end position="609"/>
    </location>
</feature>
<accession>A0A7S3DVE2</accession>
<dbReference type="EMBL" id="HBHT01034467">
    <property type="protein sequence ID" value="CAD9987297.1"/>
    <property type="molecule type" value="Transcribed_RNA"/>
</dbReference>
<feature type="compositionally biased region" description="Acidic residues" evidence="5">
    <location>
        <begin position="696"/>
        <end position="709"/>
    </location>
</feature>
<comment type="similarity">
    <text evidence="2">Belongs to the RRP12 family.</text>
</comment>
<feature type="compositionally biased region" description="Polar residues" evidence="5">
    <location>
        <begin position="640"/>
        <end position="656"/>
    </location>
</feature>
<feature type="region of interest" description="Disordered" evidence="5">
    <location>
        <begin position="789"/>
        <end position="816"/>
    </location>
</feature>
<dbReference type="GO" id="GO:0015631">
    <property type="term" value="F:tubulin binding"/>
    <property type="evidence" value="ECO:0007669"/>
    <property type="project" value="InterPro"/>
</dbReference>
<dbReference type="SUPFAM" id="SSF48371">
    <property type="entry name" value="ARM repeat"/>
    <property type="match status" value="1"/>
</dbReference>
<proteinExistence type="inferred from homology"/>
<dbReference type="InterPro" id="IPR052087">
    <property type="entry name" value="RRP12"/>
</dbReference>
<dbReference type="InterPro" id="IPR016024">
    <property type="entry name" value="ARM-type_fold"/>
</dbReference>
<protein>
    <recommendedName>
        <fullName evidence="6">TOG domain-containing protein</fullName>
    </recommendedName>
</protein>
<dbReference type="Pfam" id="PF21041">
    <property type="entry name" value="XMAP215_CLASP_TOG"/>
    <property type="match status" value="1"/>
</dbReference>
<evidence type="ECO:0000256" key="5">
    <source>
        <dbReference type="SAM" id="MobiDB-lite"/>
    </source>
</evidence>
<reference evidence="7" key="1">
    <citation type="submission" date="2021-01" db="EMBL/GenBank/DDBJ databases">
        <authorList>
            <person name="Corre E."/>
            <person name="Pelletier E."/>
            <person name="Niang G."/>
            <person name="Scheremetjew M."/>
            <person name="Finn R."/>
            <person name="Kale V."/>
            <person name="Holt S."/>
            <person name="Cochrane G."/>
            <person name="Meng A."/>
            <person name="Brown T."/>
            <person name="Cohen L."/>
        </authorList>
    </citation>
    <scope>NUCLEOTIDE SEQUENCE</scope>
    <source>
        <strain evidence="7">CCMP125</strain>
    </source>
</reference>
<dbReference type="Gene3D" id="1.25.10.10">
    <property type="entry name" value="Leucine-rich Repeat Variant"/>
    <property type="match status" value="1"/>
</dbReference>
<dbReference type="SMART" id="SM01349">
    <property type="entry name" value="TOG"/>
    <property type="match status" value="1"/>
</dbReference>
<dbReference type="InterPro" id="IPR048491">
    <property type="entry name" value="XMAP215_CLASP_TOG"/>
</dbReference>
<dbReference type="PANTHER" id="PTHR48287">
    <property type="entry name" value="ARM REPEAT SUPERFAMILY PROTEIN"/>
    <property type="match status" value="1"/>
</dbReference>
<dbReference type="GO" id="GO:0005634">
    <property type="term" value="C:nucleus"/>
    <property type="evidence" value="ECO:0007669"/>
    <property type="project" value="UniProtKB-SubCell"/>
</dbReference>
<gene>
    <name evidence="7" type="ORF">APAL1065_LOCUS23173</name>
</gene>
<evidence type="ECO:0000256" key="4">
    <source>
        <dbReference type="ARBA" id="ARBA00023212"/>
    </source>
</evidence>
<dbReference type="Pfam" id="PF08161">
    <property type="entry name" value="RRP12_HEAT"/>
    <property type="match status" value="1"/>
</dbReference>
<feature type="region of interest" description="Disordered" evidence="5">
    <location>
        <begin position="691"/>
        <end position="773"/>
    </location>
</feature>
<dbReference type="InterPro" id="IPR012978">
    <property type="entry name" value="HEAT_RRP12"/>
</dbReference>
<dbReference type="InterPro" id="IPR034085">
    <property type="entry name" value="TOG"/>
</dbReference>
<evidence type="ECO:0000256" key="1">
    <source>
        <dbReference type="ARBA" id="ARBA00004245"/>
    </source>
</evidence>
<name>A0A7S3DVE2_9STRA</name>
<evidence type="ECO:0000313" key="7">
    <source>
        <dbReference type="EMBL" id="CAD9987297.1"/>
    </source>
</evidence>
<feature type="region of interest" description="Disordered" evidence="5">
    <location>
        <begin position="213"/>
        <end position="243"/>
    </location>
</feature>
<feature type="domain" description="TOG" evidence="6">
    <location>
        <begin position="301"/>
        <end position="540"/>
    </location>
</feature>
<keyword evidence="3" id="KW-0963">Cytoplasm</keyword>
<feature type="region of interest" description="Disordered" evidence="5">
    <location>
        <begin position="577"/>
        <end position="656"/>
    </location>
</feature>
<feature type="compositionally biased region" description="Basic and acidic residues" evidence="5">
    <location>
        <begin position="710"/>
        <end position="749"/>
    </location>
</feature>
<feature type="compositionally biased region" description="Polar residues" evidence="5">
    <location>
        <begin position="230"/>
        <end position="243"/>
    </location>
</feature>
<dbReference type="PANTHER" id="PTHR48287:SF1">
    <property type="entry name" value="ARM REPEAT SUPERFAMILY PROTEIN"/>
    <property type="match status" value="1"/>
</dbReference>
<feature type="compositionally biased region" description="Low complexity" evidence="5">
    <location>
        <begin position="622"/>
        <end position="639"/>
    </location>
</feature>
<evidence type="ECO:0000256" key="3">
    <source>
        <dbReference type="ARBA" id="ARBA00022490"/>
    </source>
</evidence>
<evidence type="ECO:0000259" key="6">
    <source>
        <dbReference type="SMART" id="SM01349"/>
    </source>
</evidence>
<dbReference type="GO" id="GO:0005856">
    <property type="term" value="C:cytoskeleton"/>
    <property type="evidence" value="ECO:0007669"/>
    <property type="project" value="UniProtKB-SubCell"/>
</dbReference>
<keyword evidence="4" id="KW-0206">Cytoskeleton</keyword>
<comment type="subcellular location">
    <subcellularLocation>
        <location evidence="1">Cytoplasm</location>
        <location evidence="1">Cytoskeleton</location>
    </subcellularLocation>
</comment>
<evidence type="ECO:0000256" key="2">
    <source>
        <dbReference type="ARBA" id="ARBA00007690"/>
    </source>
</evidence>
<organism evidence="7">
    <name type="scientific">Entomoneis paludosa</name>
    <dbReference type="NCBI Taxonomy" id="265537"/>
    <lineage>
        <taxon>Eukaryota</taxon>
        <taxon>Sar</taxon>
        <taxon>Stramenopiles</taxon>
        <taxon>Ochrophyta</taxon>
        <taxon>Bacillariophyta</taxon>
        <taxon>Bacillariophyceae</taxon>
        <taxon>Bacillariophycidae</taxon>
        <taxon>Entomoneidaceae</taxon>
        <taxon>Entomoneis</taxon>
    </lineage>
</organism>
<dbReference type="AlphaFoldDB" id="A0A7S3DVE2"/>